<evidence type="ECO:0000313" key="3">
    <source>
        <dbReference type="Proteomes" id="UP000006732"/>
    </source>
</evidence>
<dbReference type="KEGG" id="ppd:Ppro_3826"/>
<feature type="coiled-coil region" evidence="1">
    <location>
        <begin position="5"/>
        <end position="46"/>
    </location>
</feature>
<keyword evidence="2" id="KW-0614">Plasmid</keyword>
<evidence type="ECO:0008006" key="4">
    <source>
        <dbReference type="Google" id="ProtNLM"/>
    </source>
</evidence>
<proteinExistence type="predicted"/>
<evidence type="ECO:0000256" key="1">
    <source>
        <dbReference type="SAM" id="Coils"/>
    </source>
</evidence>
<dbReference type="EMBL" id="CP000484">
    <property type="protein sequence ID" value="ABL01414.1"/>
    <property type="molecule type" value="Genomic_DNA"/>
</dbReference>
<dbReference type="HOGENOM" id="CLU_2035799_0_0_7"/>
<reference evidence="2 3" key="1">
    <citation type="submission" date="2006-10" db="EMBL/GenBank/DDBJ databases">
        <title>Complete sequence of plasmid pPRO2 of Pelobacter propionicus DSM 2379.</title>
        <authorList>
            <consortium name="US DOE Joint Genome Institute"/>
            <person name="Copeland A."/>
            <person name="Lucas S."/>
            <person name="Lapidus A."/>
            <person name="Barry K."/>
            <person name="Detter J.C."/>
            <person name="Glavina del Rio T."/>
            <person name="Hammon N."/>
            <person name="Israni S."/>
            <person name="Dalin E."/>
            <person name="Tice H."/>
            <person name="Pitluck S."/>
            <person name="Saunders E."/>
            <person name="Brettin T."/>
            <person name="Bruce D."/>
            <person name="Han C."/>
            <person name="Tapia R."/>
            <person name="Schmutz J."/>
            <person name="Larimer F."/>
            <person name="Land M."/>
            <person name="Hauser L."/>
            <person name="Kyrpides N."/>
            <person name="Kim E."/>
            <person name="Lovley D."/>
            <person name="Richardson P."/>
        </authorList>
    </citation>
    <scope>NUCLEOTIDE SEQUENCE [LARGE SCALE GENOMIC DNA]</scope>
    <source>
        <strain evidence="3">DSM 2379 / NBRC 103807 / OttBd1</strain>
        <plasmid evidence="3">Plasmid pPRO2</plasmid>
    </source>
</reference>
<dbReference type="RefSeq" id="WP_011733933.1">
    <property type="nucleotide sequence ID" value="NC_008608.1"/>
</dbReference>
<dbReference type="InterPro" id="IPR009444">
    <property type="entry name" value="Conjugal_tfr_TraD_a-type"/>
</dbReference>
<evidence type="ECO:0000313" key="2">
    <source>
        <dbReference type="EMBL" id="ABL01414.1"/>
    </source>
</evidence>
<dbReference type="Pfam" id="PF06412">
    <property type="entry name" value="TraD"/>
    <property type="match status" value="1"/>
</dbReference>
<accession>A0R847</accession>
<sequence>MTEAIEKKKTRLEKLAEQKAAIEAKLKAERERLSLQQRKARTAENAKLRKAQNQEKYAYGGLCEIAGLLGTDRGAVLGVLLWASELFKKEPEKIASFKKRGDAILTQREAARKQGVRREED</sequence>
<name>A0R847_PELPD</name>
<geneLocation type="plasmid" evidence="2 3">
    <name>pPRO2</name>
</geneLocation>
<dbReference type="Proteomes" id="UP000006732">
    <property type="component" value="Plasmid pPRO2"/>
</dbReference>
<organism evidence="2 3">
    <name type="scientific">Pelobacter propionicus (strain DSM 2379 / NBRC 103807 / OttBd1)</name>
    <dbReference type="NCBI Taxonomy" id="338966"/>
    <lineage>
        <taxon>Bacteria</taxon>
        <taxon>Pseudomonadati</taxon>
        <taxon>Thermodesulfobacteriota</taxon>
        <taxon>Desulfuromonadia</taxon>
        <taxon>Desulfuromonadales</taxon>
        <taxon>Desulfuromonadaceae</taxon>
        <taxon>Pelobacter</taxon>
    </lineage>
</organism>
<dbReference type="AlphaFoldDB" id="A0R847"/>
<keyword evidence="1" id="KW-0175">Coiled coil</keyword>
<gene>
    <name evidence="2" type="ordered locus">Ppro_3826</name>
</gene>
<keyword evidence="3" id="KW-1185">Reference proteome</keyword>
<protein>
    <recommendedName>
        <fullName evidence="4">Conjugal transfer protein TraD</fullName>
    </recommendedName>
</protein>